<dbReference type="Proteomes" id="UP000031586">
    <property type="component" value="Unassembled WGS sequence"/>
</dbReference>
<feature type="transmembrane region" description="Helical" evidence="3">
    <location>
        <begin position="31"/>
        <end position="50"/>
    </location>
</feature>
<dbReference type="EMBL" id="JPRD01000012">
    <property type="protein sequence ID" value="KIF53795.1"/>
    <property type="molecule type" value="Genomic_DNA"/>
</dbReference>
<name>A0A0C1Z9L8_9VIBR</name>
<accession>A0A0C1Z9L8</accession>
<dbReference type="Gene3D" id="2.40.50.100">
    <property type="match status" value="1"/>
</dbReference>
<dbReference type="AlphaFoldDB" id="A0A0C1Z9L8"/>
<dbReference type="Gene3D" id="1.10.287.470">
    <property type="entry name" value="Helix hairpin bin"/>
    <property type="match status" value="1"/>
</dbReference>
<dbReference type="GO" id="GO:0022857">
    <property type="term" value="F:transmembrane transporter activity"/>
    <property type="evidence" value="ECO:0007669"/>
    <property type="project" value="InterPro"/>
</dbReference>
<sequence>METLIILSYVALCVIVFRVFRVPKTKWTLTTASVIDMFIVGWIFLYMAMYQPVSRMARLYSVTTPITSQVEGMVTQVYVQGNQQVKAGDPLYQIDDTPFKDKVNRIQGDIKRTESAIDFYQSELVRYKKLGSKGYSSQEKIDNIEHQLLEQKANQSKYQSELEVAQFNLSKNTVTAPTDGYVTQVALRPGMKSRIVPFQGNLTFVHKEDKQLFAAFKQAPARYVKVGYPAEVTFNTIPGHAYKAHVTQVNDIFAQGAVSPSGNMKYPEQIPAGGRILVKVELDNPGLVKDMPLPSGTDAHVAVYSPKWEMFSIVRKVILRMQSWQNWLFEG</sequence>
<evidence type="ECO:0000313" key="6">
    <source>
        <dbReference type="Proteomes" id="UP000031586"/>
    </source>
</evidence>
<dbReference type="PANTHER" id="PTHR30367">
    <property type="entry name" value="P-HYDROXYBENZOIC ACID EFFLUX PUMP SUBUNIT AAEA-RELATED"/>
    <property type="match status" value="1"/>
</dbReference>
<evidence type="ECO:0000256" key="2">
    <source>
        <dbReference type="SAM" id="Coils"/>
    </source>
</evidence>
<keyword evidence="2" id="KW-0175">Coiled coil</keyword>
<dbReference type="NCBIfam" id="TIGR01730">
    <property type="entry name" value="RND_mfp"/>
    <property type="match status" value="1"/>
</dbReference>
<dbReference type="GO" id="GO:0016020">
    <property type="term" value="C:membrane"/>
    <property type="evidence" value="ECO:0007669"/>
    <property type="project" value="InterPro"/>
</dbReference>
<dbReference type="SUPFAM" id="SSF111369">
    <property type="entry name" value="HlyD-like secretion proteins"/>
    <property type="match status" value="1"/>
</dbReference>
<dbReference type="Pfam" id="PF25917">
    <property type="entry name" value="BSH_RND"/>
    <property type="match status" value="1"/>
</dbReference>
<evidence type="ECO:0000256" key="3">
    <source>
        <dbReference type="SAM" id="Phobius"/>
    </source>
</evidence>
<dbReference type="RefSeq" id="WP_020194031.1">
    <property type="nucleotide sequence ID" value="NZ_BAOH01000003.1"/>
</dbReference>
<feature type="domain" description="Multidrug resistance protein MdtA-like barrel-sandwich hybrid" evidence="4">
    <location>
        <begin position="65"/>
        <end position="190"/>
    </location>
</feature>
<protein>
    <submittedName>
        <fullName evidence="5">Fusaric acid resistance protein</fullName>
    </submittedName>
</protein>
<dbReference type="InterPro" id="IPR058625">
    <property type="entry name" value="MdtA-like_BSH"/>
</dbReference>
<gene>
    <name evidence="5" type="ORF">H735_07445</name>
</gene>
<keyword evidence="3" id="KW-0472">Membrane</keyword>
<feature type="coiled-coil region" evidence="2">
    <location>
        <begin position="103"/>
        <end position="161"/>
    </location>
</feature>
<dbReference type="Gene3D" id="2.40.30.170">
    <property type="match status" value="1"/>
</dbReference>
<dbReference type="PATRIC" id="fig|1229493.5.peg.575"/>
<evidence type="ECO:0000313" key="5">
    <source>
        <dbReference type="EMBL" id="KIF53795.1"/>
    </source>
</evidence>
<keyword evidence="3" id="KW-1133">Transmembrane helix</keyword>
<keyword evidence="3" id="KW-0812">Transmembrane</keyword>
<evidence type="ECO:0000259" key="4">
    <source>
        <dbReference type="Pfam" id="PF25917"/>
    </source>
</evidence>
<dbReference type="PANTHER" id="PTHR30367:SF1">
    <property type="entry name" value="MULTIDRUG RESISTANCE PROTEIN MDTN"/>
    <property type="match status" value="1"/>
</dbReference>
<proteinExistence type="inferred from homology"/>
<comment type="caution">
    <text evidence="5">The sequence shown here is derived from an EMBL/GenBank/DDBJ whole genome shotgun (WGS) entry which is preliminary data.</text>
</comment>
<comment type="similarity">
    <text evidence="1">Belongs to the membrane fusion protein (MFP) (TC 8.A.1) family.</text>
</comment>
<evidence type="ECO:0000256" key="1">
    <source>
        <dbReference type="ARBA" id="ARBA00009477"/>
    </source>
</evidence>
<reference evidence="5 6" key="1">
    <citation type="submission" date="2014-07" db="EMBL/GenBank/DDBJ databases">
        <title>Unique and conserved regions in Vibrio harveyi and related species in comparison with the shrimp pathogen Vibrio harveyi CAIM 1792.</title>
        <authorList>
            <person name="Espinoza-Valles I."/>
            <person name="Vora G."/>
            <person name="Leekitcharoenphon P."/>
            <person name="Ussery D."/>
            <person name="Hoj L."/>
            <person name="Gomez-Gil B."/>
        </authorList>
    </citation>
    <scope>NUCLEOTIDE SEQUENCE [LARGE SCALE GENOMIC DNA]</scope>
    <source>
        <strain evidence="6">CAIM 1854 / LMG 25443</strain>
    </source>
</reference>
<dbReference type="InterPro" id="IPR050393">
    <property type="entry name" value="MFP_Efflux_Pump"/>
</dbReference>
<dbReference type="InterPro" id="IPR006143">
    <property type="entry name" value="RND_pump_MFP"/>
</dbReference>
<organism evidence="5 6">
    <name type="scientific">Vibrio owensii CAIM 1854 = LMG 25443</name>
    <dbReference type="NCBI Taxonomy" id="1229493"/>
    <lineage>
        <taxon>Bacteria</taxon>
        <taxon>Pseudomonadati</taxon>
        <taxon>Pseudomonadota</taxon>
        <taxon>Gammaproteobacteria</taxon>
        <taxon>Vibrionales</taxon>
        <taxon>Vibrionaceae</taxon>
        <taxon>Vibrio</taxon>
    </lineage>
</organism>